<comment type="caution">
    <text evidence="2">The sequence shown here is derived from an EMBL/GenBank/DDBJ whole genome shotgun (WGS) entry which is preliminary data.</text>
</comment>
<organism evidence="2 3">
    <name type="scientific">Anisodus tanguticus</name>
    <dbReference type="NCBI Taxonomy" id="243964"/>
    <lineage>
        <taxon>Eukaryota</taxon>
        <taxon>Viridiplantae</taxon>
        <taxon>Streptophyta</taxon>
        <taxon>Embryophyta</taxon>
        <taxon>Tracheophyta</taxon>
        <taxon>Spermatophyta</taxon>
        <taxon>Magnoliopsida</taxon>
        <taxon>eudicotyledons</taxon>
        <taxon>Gunneridae</taxon>
        <taxon>Pentapetalae</taxon>
        <taxon>asterids</taxon>
        <taxon>lamiids</taxon>
        <taxon>Solanales</taxon>
        <taxon>Solanaceae</taxon>
        <taxon>Solanoideae</taxon>
        <taxon>Hyoscyameae</taxon>
        <taxon>Anisodus</taxon>
    </lineage>
</organism>
<evidence type="ECO:0000313" key="3">
    <source>
        <dbReference type="Proteomes" id="UP001291623"/>
    </source>
</evidence>
<evidence type="ECO:0000313" key="2">
    <source>
        <dbReference type="EMBL" id="KAK4371732.1"/>
    </source>
</evidence>
<feature type="compositionally biased region" description="Basic and acidic residues" evidence="1">
    <location>
        <begin position="43"/>
        <end position="52"/>
    </location>
</feature>
<feature type="region of interest" description="Disordered" evidence="1">
    <location>
        <begin position="1"/>
        <end position="60"/>
    </location>
</feature>
<dbReference type="Proteomes" id="UP001291623">
    <property type="component" value="Unassembled WGS sequence"/>
</dbReference>
<gene>
    <name evidence="2" type="ORF">RND71_007116</name>
</gene>
<dbReference type="AlphaFoldDB" id="A0AAE1SLR6"/>
<dbReference type="EMBL" id="JAVYJV010000004">
    <property type="protein sequence ID" value="KAK4371732.1"/>
    <property type="molecule type" value="Genomic_DNA"/>
</dbReference>
<keyword evidence="3" id="KW-1185">Reference proteome</keyword>
<name>A0AAE1SLR6_9SOLA</name>
<protein>
    <submittedName>
        <fullName evidence="2">Uncharacterized protein</fullName>
    </submittedName>
</protein>
<accession>A0AAE1SLR6</accession>
<proteinExistence type="predicted"/>
<evidence type="ECO:0000256" key="1">
    <source>
        <dbReference type="SAM" id="MobiDB-lite"/>
    </source>
</evidence>
<reference evidence="2" key="1">
    <citation type="submission" date="2023-12" db="EMBL/GenBank/DDBJ databases">
        <title>Genome assembly of Anisodus tanguticus.</title>
        <authorList>
            <person name="Wang Y.-J."/>
        </authorList>
    </citation>
    <scope>NUCLEOTIDE SEQUENCE</scope>
    <source>
        <strain evidence="2">KB-2021</strain>
        <tissue evidence="2">Leaf</tissue>
    </source>
</reference>
<sequence length="82" mass="9230">MDMNNNIKSESVPKEPPKGLPSDGYTKLGIFKSEKMQQQISRDQLDAQHENENIATPTLGDGNLNILLQALMKQTHNRKRSP</sequence>